<gene>
    <name evidence="1" type="ORF">KQX54_021381</name>
</gene>
<evidence type="ECO:0000313" key="1">
    <source>
        <dbReference type="EMBL" id="KAH0568691.1"/>
    </source>
</evidence>
<reference evidence="1 2" key="1">
    <citation type="journal article" date="2021" name="J. Hered.">
        <title>A chromosome-level genome assembly of the parasitoid wasp, Cotesia glomerata (Hymenoptera: Braconidae).</title>
        <authorList>
            <person name="Pinto B.J."/>
            <person name="Weis J.J."/>
            <person name="Gamble T."/>
            <person name="Ode P.J."/>
            <person name="Paul R."/>
            <person name="Zaspel J.M."/>
        </authorList>
    </citation>
    <scope>NUCLEOTIDE SEQUENCE [LARGE SCALE GENOMIC DNA]</scope>
    <source>
        <strain evidence="1">CgM1</strain>
    </source>
</reference>
<organism evidence="1 2">
    <name type="scientific">Cotesia glomerata</name>
    <name type="common">Lepidopteran parasitic wasp</name>
    <name type="synonym">Apanteles glomeratus</name>
    <dbReference type="NCBI Taxonomy" id="32391"/>
    <lineage>
        <taxon>Eukaryota</taxon>
        <taxon>Metazoa</taxon>
        <taxon>Ecdysozoa</taxon>
        <taxon>Arthropoda</taxon>
        <taxon>Hexapoda</taxon>
        <taxon>Insecta</taxon>
        <taxon>Pterygota</taxon>
        <taxon>Neoptera</taxon>
        <taxon>Endopterygota</taxon>
        <taxon>Hymenoptera</taxon>
        <taxon>Apocrita</taxon>
        <taxon>Ichneumonoidea</taxon>
        <taxon>Braconidae</taxon>
        <taxon>Microgastrinae</taxon>
        <taxon>Cotesia</taxon>
    </lineage>
</organism>
<name>A0AAV7J8N2_COTGL</name>
<keyword evidence="2" id="KW-1185">Reference proteome</keyword>
<protein>
    <submittedName>
        <fullName evidence="1">Uncharacterized protein</fullName>
    </submittedName>
</protein>
<accession>A0AAV7J8N2</accession>
<dbReference type="EMBL" id="JAHXZJ010000001">
    <property type="protein sequence ID" value="KAH0568691.1"/>
    <property type="molecule type" value="Genomic_DNA"/>
</dbReference>
<dbReference type="AlphaFoldDB" id="A0AAV7J8N2"/>
<dbReference type="Proteomes" id="UP000826195">
    <property type="component" value="Unassembled WGS sequence"/>
</dbReference>
<proteinExistence type="predicted"/>
<evidence type="ECO:0000313" key="2">
    <source>
        <dbReference type="Proteomes" id="UP000826195"/>
    </source>
</evidence>
<sequence>MELYARGTAGGELIEIIGEEPDRKPVAWARRSFIIPAPRVNHFHLRYSLIRVNRRVRRGVDGLVVAMAHLWSKFTKCLRASEGGVLLFSFARTHPHPSPPSLFLVHPSGFRAEQNDASFGIITSSLSSSSSRIQLATILLT</sequence>
<comment type="caution">
    <text evidence="1">The sequence shown here is derived from an EMBL/GenBank/DDBJ whole genome shotgun (WGS) entry which is preliminary data.</text>
</comment>